<feature type="domain" description="SHS2" evidence="2">
    <location>
        <begin position="12"/>
        <end position="208"/>
    </location>
</feature>
<dbReference type="SUPFAM" id="SSF53067">
    <property type="entry name" value="Actin-like ATPase domain"/>
    <property type="match status" value="2"/>
</dbReference>
<accession>A0A6I0F1J2</accession>
<evidence type="ECO:0000256" key="1">
    <source>
        <dbReference type="PROSITE-ProRule" id="PRU00182"/>
    </source>
</evidence>
<keyword evidence="3" id="KW-0132">Cell division</keyword>
<reference evidence="3 4" key="1">
    <citation type="submission" date="2019-10" db="EMBL/GenBank/DDBJ databases">
        <title>Alkaliphilus serpentinus sp. nov. and Alkaliphilus pronyensis sp. nov., two novel anaerobic alkaliphilic species isolated from the serpentinized-hosted hydrothermal field of the Prony Bay (New Caledonia).</title>
        <authorList>
            <person name="Postec A."/>
        </authorList>
    </citation>
    <scope>NUCLEOTIDE SEQUENCE [LARGE SCALE GENOMIC DNA]</scope>
    <source>
        <strain evidence="3 4">LacV</strain>
    </source>
</reference>
<dbReference type="PROSITE" id="PS50889">
    <property type="entry name" value="S4"/>
    <property type="match status" value="1"/>
</dbReference>
<comment type="caution">
    <text evidence="3">The sequence shown here is derived from an EMBL/GenBank/DDBJ whole genome shotgun (WGS) entry which is preliminary data.</text>
</comment>
<protein>
    <submittedName>
        <fullName evidence="3">Cell division protein FtsA</fullName>
    </submittedName>
</protein>
<dbReference type="GO" id="GO:0051301">
    <property type="term" value="P:cell division"/>
    <property type="evidence" value="ECO:0007669"/>
    <property type="project" value="UniProtKB-KW"/>
</dbReference>
<dbReference type="InterPro" id="IPR005883">
    <property type="entry name" value="PilM"/>
</dbReference>
<dbReference type="CDD" id="cd24004">
    <property type="entry name" value="ASKHA_NBD_PilM-like"/>
    <property type="match status" value="1"/>
</dbReference>
<dbReference type="Gene3D" id="3.30.420.40">
    <property type="match status" value="2"/>
</dbReference>
<evidence type="ECO:0000313" key="4">
    <source>
        <dbReference type="Proteomes" id="UP000432715"/>
    </source>
</evidence>
<dbReference type="PANTHER" id="PTHR32432:SF3">
    <property type="entry name" value="ETHANOLAMINE UTILIZATION PROTEIN EUTJ"/>
    <property type="match status" value="1"/>
</dbReference>
<dbReference type="Proteomes" id="UP000432715">
    <property type="component" value="Unassembled WGS sequence"/>
</dbReference>
<keyword evidence="1" id="KW-0694">RNA-binding</keyword>
<dbReference type="PANTHER" id="PTHR32432">
    <property type="entry name" value="CELL DIVISION PROTEIN FTSA-RELATED"/>
    <property type="match status" value="1"/>
</dbReference>
<dbReference type="AlphaFoldDB" id="A0A6I0F1J2"/>
<dbReference type="Pfam" id="PF11104">
    <property type="entry name" value="PilM_2"/>
    <property type="match status" value="1"/>
</dbReference>
<dbReference type="RefSeq" id="WP_151861001.1">
    <property type="nucleotide sequence ID" value="NZ_WBZC01000024.1"/>
</dbReference>
<keyword evidence="3" id="KW-0131">Cell cycle</keyword>
<dbReference type="GO" id="GO:0003723">
    <property type="term" value="F:RNA binding"/>
    <property type="evidence" value="ECO:0007669"/>
    <property type="project" value="UniProtKB-KW"/>
</dbReference>
<evidence type="ECO:0000313" key="3">
    <source>
        <dbReference type="EMBL" id="KAB3534832.1"/>
    </source>
</evidence>
<name>A0A6I0F1J2_9FIRM</name>
<keyword evidence="4" id="KW-1185">Reference proteome</keyword>
<proteinExistence type="predicted"/>
<dbReference type="OrthoDB" id="9768127at2"/>
<dbReference type="InterPro" id="IPR003494">
    <property type="entry name" value="SHS2_FtsA"/>
</dbReference>
<dbReference type="SMART" id="SM00842">
    <property type="entry name" value="FtsA"/>
    <property type="match status" value="1"/>
</dbReference>
<sequence>MKTNELDKNPVIFALDIGTRSVVGLLGSHENGKIKVKHSAIEFHQTRAMYDGQIHDIEGVVQVARKVKEKLEEKAGCQLKEVAIAAAGRALKTCRVQVEKTIDEAKPIDKHLVNTLEIEALQRAQMQLEEEASELTDYFCIGHTIVNSYLNDGLITNLLGHRGNKVKIDVLATFLPHLVVDSLHTVMSKIGLEVSYMTLEPIAAIEVAVPQNLRLLNIALVDIGAGTSDIAITKDGTIVAYGMTSTAGDEITEAIAKSYLLDFDKAEGLKCNLCKEDMQKFTDIIGLTHEVKTDDILKEIRGPVEAIAKDICDNIISQNGKAPSVVFLIGGGSQLPSLPEIIAEMLDMPSERVNVRGVKMIQNLESNDFTIEGPDGITPIGILAKAIESRLNDFLEITVNNQKLKLFQSKQLKVSDGLALTGFNPRDLIPKRGKSITVYVNGKEKMVSGEYGEVAEIFVNNKKANLDEVIRNEDDITIIAAKAGKDAAPKISDIINMEKEIKVNGNNIRQVQEVKLNGVVVDGNKSLKNGDKIETLEINSVTALCDFYKLDITRKKISINGIAATGDEKINSRDAIMIEDEKEVKDSFNKDNTMEIIFNGSPLKINRNKSPMIFVDIFNYIDFDRNKVNGKLILKHNGEPANYTAPIKSGDEIIVKWE</sequence>
<organism evidence="3 4">
    <name type="scientific">Alkaliphilus pronyensis</name>
    <dbReference type="NCBI Taxonomy" id="1482732"/>
    <lineage>
        <taxon>Bacteria</taxon>
        <taxon>Bacillati</taxon>
        <taxon>Bacillota</taxon>
        <taxon>Clostridia</taxon>
        <taxon>Peptostreptococcales</taxon>
        <taxon>Natronincolaceae</taxon>
        <taxon>Alkaliphilus</taxon>
    </lineage>
</organism>
<evidence type="ECO:0000259" key="2">
    <source>
        <dbReference type="SMART" id="SM00842"/>
    </source>
</evidence>
<gene>
    <name evidence="3" type="ORF">F8154_07535</name>
</gene>
<dbReference type="InterPro" id="IPR050696">
    <property type="entry name" value="FtsA/MreB"/>
</dbReference>
<dbReference type="EMBL" id="WBZC01000024">
    <property type="protein sequence ID" value="KAB3534832.1"/>
    <property type="molecule type" value="Genomic_DNA"/>
</dbReference>
<dbReference type="InterPro" id="IPR043129">
    <property type="entry name" value="ATPase_NBD"/>
</dbReference>